<sequence>MTIHSRSYIPTAVRNRLRSVPVLCRSVLHPSRLPFQVVNLHTGNKHSIKCRFLHPNIILVSLLARQLNLELNRRLQILHLALSPRNGRQEIAQLLEIFDPGQSPRVDGPDAQIRHRMLDFNQLQSRFKNESRISGTFLGRYIEYFFCVLDGLLQCGDLASGSGAGHQVANKGQNCDGQCGVAQDVVGDEGDDCSGHEGKEGFHWYVRSTLWRIFL</sequence>
<accession>A0AAD7FK27</accession>
<dbReference type="Proteomes" id="UP001221142">
    <property type="component" value="Unassembled WGS sequence"/>
</dbReference>
<dbReference type="EMBL" id="JARKIF010000010">
    <property type="protein sequence ID" value="KAJ7628672.1"/>
    <property type="molecule type" value="Genomic_DNA"/>
</dbReference>
<name>A0AAD7FK27_9AGAR</name>
<protein>
    <submittedName>
        <fullName evidence="1">Uncharacterized protein</fullName>
    </submittedName>
</protein>
<evidence type="ECO:0000313" key="1">
    <source>
        <dbReference type="EMBL" id="KAJ7628672.1"/>
    </source>
</evidence>
<proteinExistence type="predicted"/>
<keyword evidence="2" id="KW-1185">Reference proteome</keyword>
<reference evidence="1" key="1">
    <citation type="submission" date="2023-03" db="EMBL/GenBank/DDBJ databases">
        <title>Massive genome expansion in bonnet fungi (Mycena s.s.) driven by repeated elements and novel gene families across ecological guilds.</title>
        <authorList>
            <consortium name="Lawrence Berkeley National Laboratory"/>
            <person name="Harder C.B."/>
            <person name="Miyauchi S."/>
            <person name="Viragh M."/>
            <person name="Kuo A."/>
            <person name="Thoen E."/>
            <person name="Andreopoulos B."/>
            <person name="Lu D."/>
            <person name="Skrede I."/>
            <person name="Drula E."/>
            <person name="Henrissat B."/>
            <person name="Morin E."/>
            <person name="Kohler A."/>
            <person name="Barry K."/>
            <person name="LaButti K."/>
            <person name="Morin E."/>
            <person name="Salamov A."/>
            <person name="Lipzen A."/>
            <person name="Mereny Z."/>
            <person name="Hegedus B."/>
            <person name="Baldrian P."/>
            <person name="Stursova M."/>
            <person name="Weitz H."/>
            <person name="Taylor A."/>
            <person name="Grigoriev I.V."/>
            <person name="Nagy L.G."/>
            <person name="Martin F."/>
            <person name="Kauserud H."/>
        </authorList>
    </citation>
    <scope>NUCLEOTIDE SEQUENCE</scope>
    <source>
        <strain evidence="1">9284</strain>
    </source>
</reference>
<gene>
    <name evidence="1" type="ORF">FB45DRAFT_918924</name>
</gene>
<evidence type="ECO:0000313" key="2">
    <source>
        <dbReference type="Proteomes" id="UP001221142"/>
    </source>
</evidence>
<dbReference type="AlphaFoldDB" id="A0AAD7FK27"/>
<organism evidence="1 2">
    <name type="scientific">Roridomyces roridus</name>
    <dbReference type="NCBI Taxonomy" id="1738132"/>
    <lineage>
        <taxon>Eukaryota</taxon>
        <taxon>Fungi</taxon>
        <taxon>Dikarya</taxon>
        <taxon>Basidiomycota</taxon>
        <taxon>Agaricomycotina</taxon>
        <taxon>Agaricomycetes</taxon>
        <taxon>Agaricomycetidae</taxon>
        <taxon>Agaricales</taxon>
        <taxon>Marasmiineae</taxon>
        <taxon>Mycenaceae</taxon>
        <taxon>Roridomyces</taxon>
    </lineage>
</organism>
<comment type="caution">
    <text evidence="1">The sequence shown here is derived from an EMBL/GenBank/DDBJ whole genome shotgun (WGS) entry which is preliminary data.</text>
</comment>